<evidence type="ECO:0000313" key="1">
    <source>
        <dbReference type="EMBL" id="OQD98618.1"/>
    </source>
</evidence>
<proteinExistence type="predicted"/>
<sequence>MQQASSIALGTTRADLAGFAMEQYLQWNQMKRTHNFFPHGTSFIPTWLLRYNIIERMGVARPPFSALIVLLNQYQDIPLVNQFIFPELMAMKNRALDLDRHALYSYCEQLISWEEEI</sequence>
<keyword evidence="2" id="KW-1185">Reference proteome</keyword>
<evidence type="ECO:0000313" key="2">
    <source>
        <dbReference type="Proteomes" id="UP000191518"/>
    </source>
</evidence>
<dbReference type="OrthoDB" id="10351973at2759"/>
<dbReference type="AlphaFoldDB" id="A0A1V6RAN5"/>
<gene>
    <name evidence="1" type="ORF">PENVUL_c069G10048</name>
</gene>
<dbReference type="Proteomes" id="UP000191518">
    <property type="component" value="Unassembled WGS sequence"/>
</dbReference>
<accession>A0A1V6RAN5</accession>
<name>A0A1V6RAN5_9EURO</name>
<protein>
    <submittedName>
        <fullName evidence="1">Uncharacterized protein</fullName>
    </submittedName>
</protein>
<comment type="caution">
    <text evidence="1">The sequence shown here is derived from an EMBL/GenBank/DDBJ whole genome shotgun (WGS) entry which is preliminary data.</text>
</comment>
<organism evidence="1 2">
    <name type="scientific">Penicillium vulpinum</name>
    <dbReference type="NCBI Taxonomy" id="29845"/>
    <lineage>
        <taxon>Eukaryota</taxon>
        <taxon>Fungi</taxon>
        <taxon>Dikarya</taxon>
        <taxon>Ascomycota</taxon>
        <taxon>Pezizomycotina</taxon>
        <taxon>Eurotiomycetes</taxon>
        <taxon>Eurotiomycetidae</taxon>
        <taxon>Eurotiales</taxon>
        <taxon>Aspergillaceae</taxon>
        <taxon>Penicillium</taxon>
    </lineage>
</organism>
<dbReference type="EMBL" id="MDYP01000069">
    <property type="protein sequence ID" value="OQD98618.1"/>
    <property type="molecule type" value="Genomic_DNA"/>
</dbReference>
<reference evidence="2" key="1">
    <citation type="journal article" date="2017" name="Nat. Microbiol.">
        <title>Global analysis of biosynthetic gene clusters reveals vast potential of secondary metabolite production in Penicillium species.</title>
        <authorList>
            <person name="Nielsen J.C."/>
            <person name="Grijseels S."/>
            <person name="Prigent S."/>
            <person name="Ji B."/>
            <person name="Dainat J."/>
            <person name="Nielsen K.F."/>
            <person name="Frisvad J.C."/>
            <person name="Workman M."/>
            <person name="Nielsen J."/>
        </authorList>
    </citation>
    <scope>NUCLEOTIDE SEQUENCE [LARGE SCALE GENOMIC DNA]</scope>
    <source>
        <strain evidence="2">IBT 29486</strain>
    </source>
</reference>